<protein>
    <recommendedName>
        <fullName evidence="2">Chitinase domain-containing protein 1</fullName>
    </recommendedName>
</protein>
<dbReference type="EnsemblMetazoa" id="PPA06942.1">
    <property type="protein sequence ID" value="PPA06942.1"/>
    <property type="gene ID" value="WBGene00096496"/>
</dbReference>
<evidence type="ECO:0000256" key="2">
    <source>
        <dbReference type="ARBA" id="ARBA00040976"/>
    </source>
</evidence>
<reference evidence="3" key="2">
    <citation type="submission" date="2022-06" db="UniProtKB">
        <authorList>
            <consortium name="EnsemblMetazoa"/>
        </authorList>
    </citation>
    <scope>IDENTIFICATION</scope>
    <source>
        <strain evidence="3">PS312</strain>
    </source>
</reference>
<dbReference type="Pfam" id="PF00704">
    <property type="entry name" value="Glyco_hydro_18"/>
    <property type="match status" value="1"/>
</dbReference>
<dbReference type="Gene3D" id="3.20.20.80">
    <property type="entry name" value="Glycosidases"/>
    <property type="match status" value="1"/>
</dbReference>
<dbReference type="PROSITE" id="PS51910">
    <property type="entry name" value="GH18_2"/>
    <property type="match status" value="1"/>
</dbReference>
<keyword evidence="4" id="KW-1185">Reference proteome</keyword>
<dbReference type="InterPro" id="IPR029070">
    <property type="entry name" value="Chitinase_insertion_sf"/>
</dbReference>
<dbReference type="Gene3D" id="3.10.50.10">
    <property type="match status" value="1"/>
</dbReference>
<dbReference type="InterPro" id="IPR017853">
    <property type="entry name" value="GH"/>
</dbReference>
<dbReference type="InterPro" id="IPR011583">
    <property type="entry name" value="Chitinase_II/V-like_cat"/>
</dbReference>
<dbReference type="GO" id="GO:0070492">
    <property type="term" value="F:oligosaccharide binding"/>
    <property type="evidence" value="ECO:0000318"/>
    <property type="project" value="GO_Central"/>
</dbReference>
<dbReference type="PANTHER" id="PTHR46066">
    <property type="entry name" value="CHITINASE DOMAIN-CONTAINING PROTEIN 1 FAMILY MEMBER"/>
    <property type="match status" value="1"/>
</dbReference>
<dbReference type="GO" id="GO:0005975">
    <property type="term" value="P:carbohydrate metabolic process"/>
    <property type="evidence" value="ECO:0007669"/>
    <property type="project" value="InterPro"/>
</dbReference>
<organism evidence="3 4">
    <name type="scientific">Pristionchus pacificus</name>
    <name type="common">Parasitic nematode worm</name>
    <dbReference type="NCBI Taxonomy" id="54126"/>
    <lineage>
        <taxon>Eukaryota</taxon>
        <taxon>Metazoa</taxon>
        <taxon>Ecdysozoa</taxon>
        <taxon>Nematoda</taxon>
        <taxon>Chromadorea</taxon>
        <taxon>Rhabditida</taxon>
        <taxon>Rhabditina</taxon>
        <taxon>Diplogasteromorpha</taxon>
        <taxon>Diplogasteroidea</taxon>
        <taxon>Neodiplogasteridae</taxon>
        <taxon>Pristionchus</taxon>
    </lineage>
</organism>
<dbReference type="GO" id="GO:0012505">
    <property type="term" value="C:endomembrane system"/>
    <property type="evidence" value="ECO:0000318"/>
    <property type="project" value="GO_Central"/>
</dbReference>
<comment type="similarity">
    <text evidence="1">Belongs to the glycosyl hydrolase 18 family.</text>
</comment>
<dbReference type="Proteomes" id="UP000005239">
    <property type="component" value="Unassembled WGS sequence"/>
</dbReference>
<dbReference type="OrthoDB" id="10254444at2759"/>
<name>A0A2A6B588_PRIPA</name>
<dbReference type="AlphaFoldDB" id="A0A2A6B588"/>
<sequence>MIKMRLVVLIGLVVLVTTVIGLSKSDGEAKIREEQEELKKEVKERKKKKEEEHKTIGLAMRNAGSEPLEYRPRALTKSSILDDHEEKYEGEKKYTDMPTMAYITPWNNAGYDRAVRVASRLSIVAPVWLQLKPEEMNSRECRITGTHDIDQGWIERLRTANPKLKILPRLIVEEFSPEQMKDLFTSEAASANCIRKVIDLLESAGLDGVVLEGWLPVLRAAHQAAFDVGDAIETFASWGRALHKKEKMIVLPIPPPVDASMQLMQSVWDDSYWDLLGDSIDYVQIMTHDYYPMERGTTVFPQAPARWVEQNLRAVIGRHGEHANRVLLGLYHYGFKTDFSRQQQGAVMAKEFLETLANEDAELEWDSDVQEHFVRLGKMQMFFPTLPSLEIRTRIAHEYGSGISIWDLGQGLEYFSRVL</sequence>
<evidence type="ECO:0000313" key="4">
    <source>
        <dbReference type="Proteomes" id="UP000005239"/>
    </source>
</evidence>
<gene>
    <name evidence="3" type="primary">WBGene00096496</name>
</gene>
<dbReference type="SUPFAM" id="SSF51445">
    <property type="entry name" value="(Trans)glycosidases"/>
    <property type="match status" value="1"/>
</dbReference>
<proteinExistence type="inferred from homology"/>
<evidence type="ECO:0000256" key="1">
    <source>
        <dbReference type="ARBA" id="ARBA00009336"/>
    </source>
</evidence>
<evidence type="ECO:0000313" key="3">
    <source>
        <dbReference type="EnsemblMetazoa" id="PPA06942.1"/>
    </source>
</evidence>
<dbReference type="PANTHER" id="PTHR46066:SF2">
    <property type="entry name" value="CHITINASE DOMAIN-CONTAINING PROTEIN 1"/>
    <property type="match status" value="1"/>
</dbReference>
<dbReference type="GO" id="GO:0008061">
    <property type="term" value="F:chitin binding"/>
    <property type="evidence" value="ECO:0007669"/>
    <property type="project" value="InterPro"/>
</dbReference>
<accession>A0A8R1U6C1</accession>
<dbReference type="SMART" id="SM00636">
    <property type="entry name" value="Glyco_18"/>
    <property type="match status" value="1"/>
</dbReference>
<dbReference type="InterPro" id="IPR001223">
    <property type="entry name" value="Glyco_hydro18_cat"/>
</dbReference>
<reference evidence="4" key="1">
    <citation type="journal article" date="2008" name="Nat. Genet.">
        <title>The Pristionchus pacificus genome provides a unique perspective on nematode lifestyle and parasitism.</title>
        <authorList>
            <person name="Dieterich C."/>
            <person name="Clifton S.W."/>
            <person name="Schuster L.N."/>
            <person name="Chinwalla A."/>
            <person name="Delehaunty K."/>
            <person name="Dinkelacker I."/>
            <person name="Fulton L."/>
            <person name="Fulton R."/>
            <person name="Godfrey J."/>
            <person name="Minx P."/>
            <person name="Mitreva M."/>
            <person name="Roeseler W."/>
            <person name="Tian H."/>
            <person name="Witte H."/>
            <person name="Yang S.P."/>
            <person name="Wilson R.K."/>
            <person name="Sommer R.J."/>
        </authorList>
    </citation>
    <scope>NUCLEOTIDE SEQUENCE [LARGE SCALE GENOMIC DNA]</scope>
    <source>
        <strain evidence="4">PS312</strain>
    </source>
</reference>
<accession>A0A2A6B588</accession>